<dbReference type="InterPro" id="IPR051321">
    <property type="entry name" value="PHA/PHB_synthase"/>
</dbReference>
<dbReference type="PANTHER" id="PTHR36837">
    <property type="entry name" value="POLY(3-HYDROXYALKANOATE) POLYMERASE SUBUNIT PHAC"/>
    <property type="match status" value="1"/>
</dbReference>
<feature type="domain" description="Poly-beta-hydroxybutyrate polymerase N-terminal" evidence="2">
    <location>
        <begin position="42"/>
        <end position="98"/>
    </location>
</feature>
<organism evidence="3 4">
    <name type="scientific">Pseudomonas jinjuensis</name>
    <dbReference type="NCBI Taxonomy" id="198616"/>
    <lineage>
        <taxon>Bacteria</taxon>
        <taxon>Pseudomonadati</taxon>
        <taxon>Pseudomonadota</taxon>
        <taxon>Gammaproteobacteria</taxon>
        <taxon>Pseudomonadales</taxon>
        <taxon>Pseudomonadaceae</taxon>
        <taxon>Pseudomonas</taxon>
    </lineage>
</organism>
<dbReference type="InterPro" id="IPR010941">
    <property type="entry name" value="PhaC_N"/>
</dbReference>
<proteinExistence type="predicted"/>
<evidence type="ECO:0000313" key="3">
    <source>
        <dbReference type="EMBL" id="SDO45295.1"/>
    </source>
</evidence>
<accession>A0A1H0JNB6</accession>
<feature type="domain" description="AB hydrolase-1" evidence="1">
    <location>
        <begin position="99"/>
        <end position="341"/>
    </location>
</feature>
<dbReference type="Pfam" id="PF00561">
    <property type="entry name" value="Abhydrolase_1"/>
    <property type="match status" value="1"/>
</dbReference>
<evidence type="ECO:0000259" key="2">
    <source>
        <dbReference type="Pfam" id="PF07167"/>
    </source>
</evidence>
<dbReference type="Gene3D" id="3.40.50.1820">
    <property type="entry name" value="alpha/beta hydrolase"/>
    <property type="match status" value="1"/>
</dbReference>
<evidence type="ECO:0000259" key="1">
    <source>
        <dbReference type="Pfam" id="PF00561"/>
    </source>
</evidence>
<dbReference type="InterPro" id="IPR029058">
    <property type="entry name" value="AB_hydrolase_fold"/>
</dbReference>
<dbReference type="InterPro" id="IPR000073">
    <property type="entry name" value="AB_hydrolase_1"/>
</dbReference>
<evidence type="ECO:0000313" key="4">
    <source>
        <dbReference type="Proteomes" id="UP000242957"/>
    </source>
</evidence>
<gene>
    <name evidence="3" type="ORF">SAMN05216193_111149</name>
</gene>
<dbReference type="EMBL" id="FNIJ01000011">
    <property type="protein sequence ID" value="SDO45295.1"/>
    <property type="molecule type" value="Genomic_DNA"/>
</dbReference>
<dbReference type="OrthoDB" id="9767934at2"/>
<dbReference type="SUPFAM" id="SSF53474">
    <property type="entry name" value="alpha/beta-Hydrolases"/>
    <property type="match status" value="1"/>
</dbReference>
<dbReference type="PANTHER" id="PTHR36837:SF2">
    <property type="entry name" value="POLY(3-HYDROXYALKANOATE) POLYMERASE SUBUNIT PHAC"/>
    <property type="match status" value="1"/>
</dbReference>
<dbReference type="RefSeq" id="WP_084311217.1">
    <property type="nucleotide sequence ID" value="NZ_FNIJ01000011.1"/>
</dbReference>
<protein>
    <submittedName>
        <fullName evidence="3">Polyhydroxyalkanoate synthase</fullName>
    </submittedName>
</protein>
<dbReference type="STRING" id="198616.SAMN05216193_111149"/>
<reference evidence="4" key="1">
    <citation type="submission" date="2016-10" db="EMBL/GenBank/DDBJ databases">
        <authorList>
            <person name="Varghese N."/>
            <person name="Submissions S."/>
        </authorList>
    </citation>
    <scope>NUCLEOTIDE SEQUENCE [LARGE SCALE GENOMIC DNA]</scope>
    <source>
        <strain evidence="4">JCM 21621</strain>
    </source>
</reference>
<keyword evidence="4" id="KW-1185">Reference proteome</keyword>
<dbReference type="Proteomes" id="UP000242957">
    <property type="component" value="Unassembled WGS sequence"/>
</dbReference>
<dbReference type="AlphaFoldDB" id="A0A1H0JNB6"/>
<dbReference type="Pfam" id="PF07167">
    <property type="entry name" value="PhaC_N"/>
    <property type="match status" value="1"/>
</dbReference>
<name>A0A1H0JNB6_9PSED</name>
<sequence length="361" mass="41045">MASLRNGKVSAVSLVERLRNEVDQLCKRSINGLEYLRTPAPQVGTTPRTLLHRRGTLALYHYQATTEEVYRVPLLFVMPTTNKASIFDLAKGQSLIGFLLDHGYDVYVMDWNAPTTLERHLKLENYVLDFIPDCIRRVQESSGIEDVTLVGYCMGGLLSTIYAALHPDGPVKNLVLFTTPTDWTRMIFRKVVEDEQFSPDRVINSQGLLPPTVFKRLVELHRPAGPIATQIRLWDNMWNEDYVRNFRMMLSWGDDTLPLAGDYYRQIVEELLRKNGLYEGTLCLDGKRVELKNIRIPLLHVIAEHDTLVTPECARPLVAGVSSQDKEELILPGGHVSLMAGPAAIRRLWPKLDQWLGRRSV</sequence>